<dbReference type="Proteomes" id="UP000717696">
    <property type="component" value="Unassembled WGS sequence"/>
</dbReference>
<reference evidence="2" key="1">
    <citation type="journal article" date="2021" name="Nat. Commun.">
        <title>Genetic determinants of endophytism in the Arabidopsis root mycobiome.</title>
        <authorList>
            <person name="Mesny F."/>
            <person name="Miyauchi S."/>
            <person name="Thiergart T."/>
            <person name="Pickel B."/>
            <person name="Atanasova L."/>
            <person name="Karlsson M."/>
            <person name="Huettel B."/>
            <person name="Barry K.W."/>
            <person name="Haridas S."/>
            <person name="Chen C."/>
            <person name="Bauer D."/>
            <person name="Andreopoulos W."/>
            <person name="Pangilinan J."/>
            <person name="LaButti K."/>
            <person name="Riley R."/>
            <person name="Lipzen A."/>
            <person name="Clum A."/>
            <person name="Drula E."/>
            <person name="Henrissat B."/>
            <person name="Kohler A."/>
            <person name="Grigoriev I.V."/>
            <person name="Martin F.M."/>
            <person name="Hacquard S."/>
        </authorList>
    </citation>
    <scope>NUCLEOTIDE SEQUENCE</scope>
    <source>
        <strain evidence="2">MPI-CAGE-AT-0021</strain>
    </source>
</reference>
<dbReference type="InterPro" id="IPR022698">
    <property type="entry name" value="OrsD"/>
</dbReference>
<evidence type="ECO:0000313" key="3">
    <source>
        <dbReference type="Proteomes" id="UP000717696"/>
    </source>
</evidence>
<dbReference type="AlphaFoldDB" id="A0A9P9I9P6"/>
<organism evidence="2 3">
    <name type="scientific">Dactylonectria estremocensis</name>
    <dbReference type="NCBI Taxonomy" id="1079267"/>
    <lineage>
        <taxon>Eukaryota</taxon>
        <taxon>Fungi</taxon>
        <taxon>Dikarya</taxon>
        <taxon>Ascomycota</taxon>
        <taxon>Pezizomycotina</taxon>
        <taxon>Sordariomycetes</taxon>
        <taxon>Hypocreomycetidae</taxon>
        <taxon>Hypocreales</taxon>
        <taxon>Nectriaceae</taxon>
        <taxon>Dactylonectria</taxon>
    </lineage>
</organism>
<evidence type="ECO:0000313" key="2">
    <source>
        <dbReference type="EMBL" id="KAH7111679.1"/>
    </source>
</evidence>
<name>A0A9P9I9P6_9HYPO</name>
<feature type="region of interest" description="Disordered" evidence="1">
    <location>
        <begin position="314"/>
        <end position="340"/>
    </location>
</feature>
<accession>A0A9P9I9P6</accession>
<dbReference type="EMBL" id="JAGMUU010000055">
    <property type="protein sequence ID" value="KAH7111679.1"/>
    <property type="molecule type" value="Genomic_DNA"/>
</dbReference>
<comment type="caution">
    <text evidence="2">The sequence shown here is derived from an EMBL/GenBank/DDBJ whole genome shotgun (WGS) entry which is preliminary data.</text>
</comment>
<dbReference type="Pfam" id="PF12013">
    <property type="entry name" value="OrsD"/>
    <property type="match status" value="1"/>
</dbReference>
<feature type="compositionally biased region" description="Basic and acidic residues" evidence="1">
    <location>
        <begin position="322"/>
        <end position="335"/>
    </location>
</feature>
<dbReference type="OrthoDB" id="5097021at2759"/>
<gene>
    <name evidence="2" type="ORF">B0J13DRAFT_659887</name>
</gene>
<protein>
    <recommendedName>
        <fullName evidence="4">C2H2-type domain-containing protein</fullName>
    </recommendedName>
</protein>
<evidence type="ECO:0008006" key="4">
    <source>
        <dbReference type="Google" id="ProtNLM"/>
    </source>
</evidence>
<keyword evidence="3" id="KW-1185">Reference proteome</keyword>
<proteinExistence type="predicted"/>
<evidence type="ECO:0000256" key="1">
    <source>
        <dbReference type="SAM" id="MobiDB-lite"/>
    </source>
</evidence>
<sequence>MMLGWDPSIDLSTIRDDLTCRTAGWSFLHKAENNLGNIWKMLLKRLESSSFRGRPFIKSESWQPETCIAYLNAGLKLNKTAFAASHVTATSLPGRGSEITSIRYVNTKLAIRNVFFHGGQMIIIISYNKARASNNYAFYIVRYLPPSLSLSFLKYLAIIRPVWEFLAKQLHMPRHSSSEFFFLDPGGKKKHLSSTQASSTLKDLTRDLATPWSLSLYRQAALAIAKRYLRKLVEKTNFYYSSDATDPIRMFAAGAGHHPRMLLTTYAIDRALPERLQPELLDMYQRLSTIWQEWNQQYYHEYCLNSKLESPKSQRPIAHENSGCKRLADHDDSGRASKRIMTPENGSGYCDIGHDRSDGFLYNAQYQVLICVTCGSIIQPGPKSFYSHLNGIHRITGVACKALMDRFSSYNLRPFDQLEVPREKVPQISGLPTHSGFRCNVCPESSGSSYFTVSSKKIREHMPIHNMGITPMRALQLEKFQACYIQTFSSAKGRIQYFEVEPVKD</sequence>